<accession>A0ABV4XZA5</accession>
<gene>
    <name evidence="1" type="ORF">ACE1CI_29175</name>
</gene>
<reference evidence="1 2" key="1">
    <citation type="submission" date="2024-09" db="EMBL/GenBank/DDBJ databases">
        <title>Floridaenema gen nov. (Aerosakkonemataceae, Aerosakkonematales ord. nov., Cyanobacteria) from benthic tropical and subtropical fresh waters, with the description of four new species.</title>
        <authorList>
            <person name="Moretto J.A."/>
            <person name="Berthold D.E."/>
            <person name="Lefler F.W."/>
            <person name="Huang I.-S."/>
            <person name="Laughinghouse H. IV."/>
        </authorList>
    </citation>
    <scope>NUCLEOTIDE SEQUENCE [LARGE SCALE GENOMIC DNA]</scope>
    <source>
        <strain evidence="1 2">BLCC-F50</strain>
    </source>
</reference>
<dbReference type="RefSeq" id="WP_413266624.1">
    <property type="nucleotide sequence ID" value="NZ_JBHFNR010000230.1"/>
</dbReference>
<organism evidence="1 2">
    <name type="scientific">Floridaenema flaviceps BLCC-F50</name>
    <dbReference type="NCBI Taxonomy" id="3153642"/>
    <lineage>
        <taxon>Bacteria</taxon>
        <taxon>Bacillati</taxon>
        <taxon>Cyanobacteriota</taxon>
        <taxon>Cyanophyceae</taxon>
        <taxon>Oscillatoriophycideae</taxon>
        <taxon>Aerosakkonematales</taxon>
        <taxon>Aerosakkonemataceae</taxon>
        <taxon>Floridanema</taxon>
        <taxon>Floridanema flaviceps</taxon>
    </lineage>
</organism>
<dbReference type="EMBL" id="JBHFNR010000230">
    <property type="protein sequence ID" value="MFB2897006.1"/>
    <property type="molecule type" value="Genomic_DNA"/>
</dbReference>
<dbReference type="Proteomes" id="UP001576784">
    <property type="component" value="Unassembled WGS sequence"/>
</dbReference>
<proteinExistence type="predicted"/>
<sequence length="100" mass="10846">MVSSNLHLTLLWQRFGSAIGQSSYEPVEQASCLSACHPQSLTLEPDANGIIKSEVFPGLWLAVPALIQGNLAEVLTVLQSGLNSSEHADFVRERSDSFHP</sequence>
<keyword evidence="2" id="KW-1185">Reference proteome</keyword>
<evidence type="ECO:0000313" key="1">
    <source>
        <dbReference type="EMBL" id="MFB2897006.1"/>
    </source>
</evidence>
<evidence type="ECO:0000313" key="2">
    <source>
        <dbReference type="Proteomes" id="UP001576784"/>
    </source>
</evidence>
<protein>
    <submittedName>
        <fullName evidence="1">Uncharacterized protein</fullName>
    </submittedName>
</protein>
<name>A0ABV4XZA5_9CYAN</name>
<comment type="caution">
    <text evidence="1">The sequence shown here is derived from an EMBL/GenBank/DDBJ whole genome shotgun (WGS) entry which is preliminary data.</text>
</comment>